<dbReference type="Gene3D" id="3.30.70.2890">
    <property type="entry name" value="XS domain"/>
    <property type="match status" value="1"/>
</dbReference>
<dbReference type="InterPro" id="IPR038588">
    <property type="entry name" value="XS_domain_sf"/>
</dbReference>
<reference evidence="6" key="4">
    <citation type="submission" date="2025-04" db="UniProtKB">
        <authorList>
            <consortium name="RefSeq"/>
        </authorList>
    </citation>
    <scope>IDENTIFICATION</scope>
    <source>
        <tissue evidence="6">Leaf</tissue>
    </source>
</reference>
<dbReference type="Proteomes" id="UP000515151">
    <property type="component" value="Chromosome 5"/>
</dbReference>
<feature type="compositionally biased region" description="Low complexity" evidence="1">
    <location>
        <begin position="15"/>
        <end position="32"/>
    </location>
</feature>
<feature type="compositionally biased region" description="Basic residues" evidence="1">
    <location>
        <begin position="1"/>
        <end position="14"/>
    </location>
</feature>
<dbReference type="PANTHER" id="PTHR46619">
    <property type="entry name" value="RNA RECOGNITION MOTIF XS DOMAIN PROTEIN-RELATED"/>
    <property type="match status" value="1"/>
</dbReference>
<name>A0A218WPV9_PUNGR</name>
<feature type="compositionally biased region" description="Basic and acidic residues" evidence="1">
    <location>
        <begin position="166"/>
        <end position="189"/>
    </location>
</feature>
<dbReference type="Proteomes" id="UP000197138">
    <property type="component" value="Unassembled WGS sequence"/>
</dbReference>
<evidence type="ECO:0000256" key="1">
    <source>
        <dbReference type="SAM" id="MobiDB-lite"/>
    </source>
</evidence>
<feature type="region of interest" description="Disordered" evidence="1">
    <location>
        <begin position="155"/>
        <end position="219"/>
    </location>
</feature>
<dbReference type="Pfam" id="PF03468">
    <property type="entry name" value="XS"/>
    <property type="match status" value="1"/>
</dbReference>
<feature type="region of interest" description="Disordered" evidence="1">
    <location>
        <begin position="1"/>
        <end position="113"/>
    </location>
</feature>
<accession>A0A218WPV9</accession>
<reference evidence="5" key="3">
    <citation type="journal article" date="2020" name="Plant Biotechnol. J.">
        <title>The pomegranate (Punica granatum L.) draft genome dissects genetic divergence between soft- and hard-seeded cultivars.</title>
        <authorList>
            <person name="Luo X."/>
            <person name="Li H."/>
            <person name="Wu Z."/>
            <person name="Yao W."/>
            <person name="Zhao P."/>
            <person name="Cao D."/>
            <person name="Yu H."/>
            <person name="Li K."/>
            <person name="Poudel K."/>
            <person name="Zhao D."/>
            <person name="Zhang F."/>
            <person name="Xia X."/>
            <person name="Chen L."/>
            <person name="Wang Q."/>
            <person name="Jing D."/>
            <person name="Cao S."/>
        </authorList>
    </citation>
    <scope>NUCLEOTIDE SEQUENCE [LARGE SCALE GENOMIC DNA]</scope>
</reference>
<organism evidence="3 4">
    <name type="scientific">Punica granatum</name>
    <name type="common">Pomegranate</name>
    <dbReference type="NCBI Taxonomy" id="22663"/>
    <lineage>
        <taxon>Eukaryota</taxon>
        <taxon>Viridiplantae</taxon>
        <taxon>Streptophyta</taxon>
        <taxon>Embryophyta</taxon>
        <taxon>Tracheophyta</taxon>
        <taxon>Spermatophyta</taxon>
        <taxon>Magnoliopsida</taxon>
        <taxon>eudicotyledons</taxon>
        <taxon>Gunneridae</taxon>
        <taxon>Pentapetalae</taxon>
        <taxon>rosids</taxon>
        <taxon>malvids</taxon>
        <taxon>Myrtales</taxon>
        <taxon>Lythraceae</taxon>
        <taxon>Punica</taxon>
    </lineage>
</organism>
<evidence type="ECO:0000313" key="6">
    <source>
        <dbReference type="RefSeq" id="XP_031396461.1"/>
    </source>
</evidence>
<feature type="compositionally biased region" description="Basic and acidic residues" evidence="1">
    <location>
        <begin position="49"/>
        <end position="58"/>
    </location>
</feature>
<sequence>MAGGGHHHNHHQRPSSHTTRPSFPHSSSSSSSYRKSNHNPPAQQSHPRLPSDLKRPADSKPSPAAHPVAKPSPRPGPSPRPPFAAGPSSPHPPTFPDPMAALGPPPPPSYGFHMLDRRTIVLADGSVRSYFALPLDYQDFPNRFLPPRPELGMPQDYWSSLGLDSGRPRPSDGPGKRKFGDDRAMEHPDRKRHQLAGPSRDGGEPFPFSRDGKYPSGNARLKHLDVDQRELKKAFLHFVKALNENPHQKKNYLENGRSGFLKCVACSRSSKDFPDTHSLVLHTYNSDNADSLVDHLGLHKALCVLMGWNYSKPPDNSRMYQSLSASEAAANQEDLIMWPPTVIIHNTITGKGKEGRMEGLGIKAMDNIVRELGFPGGKSKSLYGRDGLLGITLIKFAANESGLREAMKLAEHFEKENHGRKGWARLHPVTLGKDDESNPNLVRVDGRTGDKRRIFYGYLGIVADLDKLDFDTRKKVTIESREDHLSS</sequence>
<dbReference type="GO" id="GO:0031047">
    <property type="term" value="P:regulatory ncRNA-mediated gene silencing"/>
    <property type="evidence" value="ECO:0007669"/>
    <property type="project" value="InterPro"/>
</dbReference>
<protein>
    <submittedName>
        <fullName evidence="6">Uncharacterized protein LOC116207589</fullName>
    </submittedName>
</protein>
<evidence type="ECO:0000313" key="5">
    <source>
        <dbReference type="Proteomes" id="UP000515151"/>
    </source>
</evidence>
<feature type="domain" description="XS" evidence="2">
    <location>
        <begin position="333"/>
        <end position="465"/>
    </location>
</feature>
<evidence type="ECO:0000313" key="3">
    <source>
        <dbReference type="EMBL" id="OWM74261.1"/>
    </source>
</evidence>
<dbReference type="OrthoDB" id="1915348at2759"/>
<proteinExistence type="predicted"/>
<reference evidence="3" key="2">
    <citation type="submission" date="2017-06" db="EMBL/GenBank/DDBJ databases">
        <title>The pomegranate genome and the genomics of punicalagin biosynthesis.</title>
        <authorList>
            <person name="Xu C."/>
        </authorList>
    </citation>
    <scope>NUCLEOTIDE SEQUENCE [LARGE SCALE GENOMIC DNA]</scope>
    <source>
        <tissue evidence="3">Fresh leaf</tissue>
    </source>
</reference>
<reference evidence="4" key="1">
    <citation type="journal article" date="2017" name="Plant J.">
        <title>The pomegranate (Punica granatum L.) genome and the genomics of punicalagin biosynthesis.</title>
        <authorList>
            <person name="Qin G."/>
            <person name="Xu C."/>
            <person name="Ming R."/>
            <person name="Tang H."/>
            <person name="Guyot R."/>
            <person name="Kramer E.M."/>
            <person name="Hu Y."/>
            <person name="Yi X."/>
            <person name="Qi Y."/>
            <person name="Xu X."/>
            <person name="Gao Z."/>
            <person name="Pan H."/>
            <person name="Jian J."/>
            <person name="Tian Y."/>
            <person name="Yue Z."/>
            <person name="Xu Y."/>
        </authorList>
    </citation>
    <scope>NUCLEOTIDE SEQUENCE [LARGE SCALE GENOMIC DNA]</scope>
    <source>
        <strain evidence="4">cv. Dabenzi</strain>
    </source>
</reference>
<keyword evidence="5" id="KW-1185">Reference proteome</keyword>
<dbReference type="GeneID" id="116207589"/>
<dbReference type="RefSeq" id="XP_031396461.1">
    <property type="nucleotide sequence ID" value="XM_031540601.1"/>
</dbReference>
<evidence type="ECO:0000259" key="2">
    <source>
        <dbReference type="Pfam" id="PF03468"/>
    </source>
</evidence>
<gene>
    <name evidence="6" type="primary">LOC116207589</name>
    <name evidence="3" type="ORF">CDL15_Pgr008575</name>
</gene>
<dbReference type="InterPro" id="IPR005380">
    <property type="entry name" value="XS_domain"/>
</dbReference>
<dbReference type="PANTHER" id="PTHR46619:SF3">
    <property type="entry name" value="RNA RECOGNITION MOTIF XS DOMAIN PROTEIN"/>
    <property type="match status" value="1"/>
</dbReference>
<dbReference type="EMBL" id="MTKT01003794">
    <property type="protein sequence ID" value="OWM74261.1"/>
    <property type="molecule type" value="Genomic_DNA"/>
</dbReference>
<feature type="compositionally biased region" description="Pro residues" evidence="1">
    <location>
        <begin position="70"/>
        <end position="96"/>
    </location>
</feature>
<dbReference type="AlphaFoldDB" id="A0A218WPV9"/>
<evidence type="ECO:0000313" key="4">
    <source>
        <dbReference type="Proteomes" id="UP000197138"/>
    </source>
</evidence>